<protein>
    <submittedName>
        <fullName evidence="1">Uncharacterized protein</fullName>
    </submittedName>
</protein>
<comment type="caution">
    <text evidence="1">The sequence shown here is derived from an EMBL/GenBank/DDBJ whole genome shotgun (WGS) entry which is preliminary data.</text>
</comment>
<sequence length="97" mass="10732">MISLIDAIGLSDLTEEEIAALAEHEHVPEIVAATLGAYLLHEAHGAERIRDMMLDDLRAAIRRRDLDHARRLNGALRHFLSEHPEAALHPPYAGRGA</sequence>
<proteinExistence type="predicted"/>
<keyword evidence="2" id="KW-1185">Reference proteome</keyword>
<dbReference type="EMBL" id="BMMF01000005">
    <property type="protein sequence ID" value="GGK34031.1"/>
    <property type="molecule type" value="Genomic_DNA"/>
</dbReference>
<gene>
    <name evidence="1" type="ORF">GCM10011322_20880</name>
</gene>
<organism evidence="1 2">
    <name type="scientific">Salinarimonas ramus</name>
    <dbReference type="NCBI Taxonomy" id="690164"/>
    <lineage>
        <taxon>Bacteria</taxon>
        <taxon>Pseudomonadati</taxon>
        <taxon>Pseudomonadota</taxon>
        <taxon>Alphaproteobacteria</taxon>
        <taxon>Hyphomicrobiales</taxon>
        <taxon>Salinarimonadaceae</taxon>
        <taxon>Salinarimonas</taxon>
    </lineage>
</organism>
<accession>A0A917Q7T0</accession>
<dbReference type="RefSeq" id="WP_188912464.1">
    <property type="nucleotide sequence ID" value="NZ_BMMF01000005.1"/>
</dbReference>
<name>A0A917Q7T0_9HYPH</name>
<evidence type="ECO:0000313" key="2">
    <source>
        <dbReference type="Proteomes" id="UP000600449"/>
    </source>
</evidence>
<reference evidence="1 2" key="1">
    <citation type="journal article" date="2014" name="Int. J. Syst. Evol. Microbiol.">
        <title>Complete genome sequence of Corynebacterium casei LMG S-19264T (=DSM 44701T), isolated from a smear-ripened cheese.</title>
        <authorList>
            <consortium name="US DOE Joint Genome Institute (JGI-PGF)"/>
            <person name="Walter F."/>
            <person name="Albersmeier A."/>
            <person name="Kalinowski J."/>
            <person name="Ruckert C."/>
        </authorList>
    </citation>
    <scope>NUCLEOTIDE SEQUENCE [LARGE SCALE GENOMIC DNA]</scope>
    <source>
        <strain evidence="1 2">CGMCC 1.9161</strain>
    </source>
</reference>
<dbReference type="Proteomes" id="UP000600449">
    <property type="component" value="Unassembled WGS sequence"/>
</dbReference>
<evidence type="ECO:0000313" key="1">
    <source>
        <dbReference type="EMBL" id="GGK34031.1"/>
    </source>
</evidence>
<dbReference type="AlphaFoldDB" id="A0A917Q7T0"/>